<dbReference type="Proteomes" id="UP000315133">
    <property type="component" value="Unassembled WGS sequence"/>
</dbReference>
<feature type="region of interest" description="Disordered" evidence="1">
    <location>
        <begin position="140"/>
        <end position="171"/>
    </location>
</feature>
<evidence type="ECO:0000313" key="3">
    <source>
        <dbReference type="Proteomes" id="UP000315133"/>
    </source>
</evidence>
<dbReference type="EMBL" id="VFPU01000001">
    <property type="protein sequence ID" value="TQM96159.1"/>
    <property type="molecule type" value="Genomic_DNA"/>
</dbReference>
<comment type="caution">
    <text evidence="2">The sequence shown here is derived from an EMBL/GenBank/DDBJ whole genome shotgun (WGS) entry which is preliminary data.</text>
</comment>
<protein>
    <recommendedName>
        <fullName evidence="4">DUF4188 domain-containing protein</fullName>
    </recommendedName>
</protein>
<accession>A0A543KM44</accession>
<evidence type="ECO:0008006" key="4">
    <source>
        <dbReference type="Google" id="ProtNLM"/>
    </source>
</evidence>
<reference evidence="2 3" key="1">
    <citation type="submission" date="2019-06" db="EMBL/GenBank/DDBJ databases">
        <title>Sequencing the genomes of 1000 actinobacteria strains.</title>
        <authorList>
            <person name="Klenk H.-P."/>
        </authorList>
    </citation>
    <scope>NUCLEOTIDE SEQUENCE [LARGE SCALE GENOMIC DNA]</scope>
    <source>
        <strain evidence="2 3">DSM 12362</strain>
    </source>
</reference>
<sequence>MRTDDFSRAPRIAQAGAMFVGGTRYTGPLAWTRHARRYRTMIRQMERFRGYCGHRTYWQPPWTLGTVAWFETMDDLMLFARTGVHRELMEWVVDRKHATGGWIRVYEASPHGYSNGVWRAEGDVMATIETFTPIGREVEGPPVVRRRRTTSGAGGEPGVEAGTGTDPGAAP</sequence>
<organism evidence="2 3">
    <name type="scientific">Ornithinimicrobium humiphilum</name>
    <dbReference type="NCBI Taxonomy" id="125288"/>
    <lineage>
        <taxon>Bacteria</taxon>
        <taxon>Bacillati</taxon>
        <taxon>Actinomycetota</taxon>
        <taxon>Actinomycetes</taxon>
        <taxon>Micrococcales</taxon>
        <taxon>Ornithinimicrobiaceae</taxon>
        <taxon>Ornithinimicrobium</taxon>
    </lineage>
</organism>
<dbReference type="RefSeq" id="WP_202876906.1">
    <property type="nucleotide sequence ID" value="NZ_VFPU01000001.1"/>
</dbReference>
<keyword evidence="3" id="KW-1185">Reference proteome</keyword>
<dbReference type="AlphaFoldDB" id="A0A543KM44"/>
<proteinExistence type="predicted"/>
<evidence type="ECO:0000256" key="1">
    <source>
        <dbReference type="SAM" id="MobiDB-lite"/>
    </source>
</evidence>
<evidence type="ECO:0000313" key="2">
    <source>
        <dbReference type="EMBL" id="TQM96159.1"/>
    </source>
</evidence>
<gene>
    <name evidence="2" type="ORF">FB476_1023</name>
</gene>
<name>A0A543KM44_9MICO</name>